<dbReference type="AlphaFoldDB" id="A0A8C3WNT8"/>
<protein>
    <submittedName>
        <fullName evidence="1">Natural killer cell granule protein 7</fullName>
    </submittedName>
</protein>
<reference evidence="1" key="1">
    <citation type="submission" date="2025-08" db="UniProtKB">
        <authorList>
            <consortium name="Ensembl"/>
        </authorList>
    </citation>
    <scope>IDENTIFICATION</scope>
</reference>
<proteinExistence type="predicted"/>
<sequence>MEPCRSLALLTSSLGLVAVLVALSTNFWFVALGPSLSAHSGLWPSGDQASVEGRGPLVSTFTAFGAGGLSLGAHFGAPRPGYDTV</sequence>
<dbReference type="Proteomes" id="UP000694540">
    <property type="component" value="Unplaced"/>
</dbReference>
<dbReference type="Ensembl" id="ENSCWAT00000018532.1">
    <property type="protein sequence ID" value="ENSCWAP00000017093.1"/>
    <property type="gene ID" value="ENSCWAG00000013153.1"/>
</dbReference>
<gene>
    <name evidence="1" type="primary">NKG7</name>
</gene>
<accession>A0A8C3WNT8</accession>
<evidence type="ECO:0000313" key="1">
    <source>
        <dbReference type="Ensembl" id="ENSCWAP00000017093.1"/>
    </source>
</evidence>
<reference evidence="1" key="2">
    <citation type="submission" date="2025-09" db="UniProtKB">
        <authorList>
            <consortium name="Ensembl"/>
        </authorList>
    </citation>
    <scope>IDENTIFICATION</scope>
</reference>
<dbReference type="GeneTree" id="ENSGT01050000244814"/>
<keyword evidence="2" id="KW-1185">Reference proteome</keyword>
<evidence type="ECO:0000313" key="2">
    <source>
        <dbReference type="Proteomes" id="UP000694540"/>
    </source>
</evidence>
<name>A0A8C3WNT8_9CETA</name>
<organism evidence="1 2">
    <name type="scientific">Catagonus wagneri</name>
    <name type="common">Chacoan peccary</name>
    <dbReference type="NCBI Taxonomy" id="51154"/>
    <lineage>
        <taxon>Eukaryota</taxon>
        <taxon>Metazoa</taxon>
        <taxon>Chordata</taxon>
        <taxon>Craniata</taxon>
        <taxon>Vertebrata</taxon>
        <taxon>Euteleostomi</taxon>
        <taxon>Mammalia</taxon>
        <taxon>Eutheria</taxon>
        <taxon>Laurasiatheria</taxon>
        <taxon>Artiodactyla</taxon>
        <taxon>Suina</taxon>
        <taxon>Tayassuidae</taxon>
        <taxon>Catagonus</taxon>
    </lineage>
</organism>